<dbReference type="InterPro" id="IPR043137">
    <property type="entry name" value="GGT_ssub_C"/>
</dbReference>
<dbReference type="InterPro" id="IPR043138">
    <property type="entry name" value="GGT_lsub"/>
</dbReference>
<protein>
    <submittedName>
        <fullName evidence="1">Gamma-glutamyltranspeptidase</fullName>
    </submittedName>
</protein>
<keyword evidence="2" id="KW-1185">Reference proteome</keyword>
<dbReference type="RefSeq" id="WP_005268324.1">
    <property type="nucleotide sequence ID" value="NZ_ANPE02000097.1"/>
</dbReference>
<dbReference type="Pfam" id="PF01019">
    <property type="entry name" value="G_glu_transpept"/>
    <property type="match status" value="1"/>
</dbReference>
<dbReference type="PRINTS" id="PR01210">
    <property type="entry name" value="GGTRANSPTASE"/>
</dbReference>
<dbReference type="Proteomes" id="UP000010729">
    <property type="component" value="Unassembled WGS sequence"/>
</dbReference>
<dbReference type="SUPFAM" id="SSF56235">
    <property type="entry name" value="N-terminal nucleophile aminohydrolases (Ntn hydrolases)"/>
    <property type="match status" value="1"/>
</dbReference>
<proteinExistence type="predicted"/>
<dbReference type="AlphaFoldDB" id="N1V4E9"/>
<dbReference type="PANTHER" id="PTHR43881:SF1">
    <property type="entry name" value="GAMMA-GLUTAMYLTRANSPEPTIDASE (AFU_ORTHOLOGUE AFUA_4G13580)"/>
    <property type="match status" value="1"/>
</dbReference>
<accession>N1V4E9</accession>
<evidence type="ECO:0000313" key="2">
    <source>
        <dbReference type="Proteomes" id="UP000010729"/>
    </source>
</evidence>
<dbReference type="Gene3D" id="1.10.246.130">
    <property type="match status" value="1"/>
</dbReference>
<evidence type="ECO:0000313" key="1">
    <source>
        <dbReference type="EMBL" id="EMY34879.1"/>
    </source>
</evidence>
<organism evidence="1 2">
    <name type="scientific">Arthrobacter crystallopoietes BAB-32</name>
    <dbReference type="NCBI Taxonomy" id="1246476"/>
    <lineage>
        <taxon>Bacteria</taxon>
        <taxon>Bacillati</taxon>
        <taxon>Actinomycetota</taxon>
        <taxon>Actinomycetes</taxon>
        <taxon>Micrococcales</taxon>
        <taxon>Micrococcaceae</taxon>
        <taxon>Crystallibacter</taxon>
    </lineage>
</organism>
<dbReference type="OrthoDB" id="9781342at2"/>
<dbReference type="InterPro" id="IPR029055">
    <property type="entry name" value="Ntn_hydrolases_N"/>
</dbReference>
<dbReference type="InterPro" id="IPR052896">
    <property type="entry name" value="GGT-like_enzyme"/>
</dbReference>
<dbReference type="EMBL" id="ANPE02000097">
    <property type="protein sequence ID" value="EMY34879.1"/>
    <property type="molecule type" value="Genomic_DNA"/>
</dbReference>
<dbReference type="Gene3D" id="3.60.20.40">
    <property type="match status" value="1"/>
</dbReference>
<comment type="caution">
    <text evidence="1">The sequence shown here is derived from an EMBL/GenBank/DDBJ whole genome shotgun (WGS) entry which is preliminary data.</text>
</comment>
<gene>
    <name evidence="1" type="ORF">D477_007374</name>
</gene>
<dbReference type="PANTHER" id="PTHR43881">
    <property type="entry name" value="GAMMA-GLUTAMYLTRANSPEPTIDASE (AFU_ORTHOLOGUE AFUA_4G13580)"/>
    <property type="match status" value="1"/>
</dbReference>
<reference evidence="1 2" key="1">
    <citation type="journal article" date="2013" name="Genome Announc.">
        <title>Draft Genome Sequence of Arthrobacter crystallopoietes Strain BAB-32, Revealing Genes for Bioremediation.</title>
        <authorList>
            <person name="Joshi M.N."/>
            <person name="Pandit A.S."/>
            <person name="Sharma A."/>
            <person name="Pandya R.V."/>
            <person name="Desai S.M."/>
            <person name="Saxena A.K."/>
            <person name="Bagatharia S.B."/>
        </authorList>
    </citation>
    <scope>NUCLEOTIDE SEQUENCE [LARGE SCALE GENOMIC DNA]</scope>
    <source>
        <strain evidence="1 2">BAB-32</strain>
    </source>
</reference>
<name>N1V4E9_9MICC</name>
<sequence length="572" mass="61682">MSSSWDFSKHLRRPNIVGSTHGIAAGHILASQAGLQILENGGNAIDAGVCAGLVLNVVESQQCSFSGVAPIIVYLRDTDQAISIDGLGTWPAAASIERLTEQGHDHVPGGIEATVVPGAPDAWITALDRYGTLSFAEVAAAAIRYARDGFYMYDGMAQTVAARESEFPAGTEAHRILFPGGAAPVEGQLFKQVDLADSLTYMADEEAAASGKGRSAGLKAARDAFYKGDIAKAFVSYHQRHNGLLTMEDLAEYSVSIEEPLNVDFRGTRVYSCGPWSQGPMLLQQLNVLHDIDLEGLGHNSAGYIHTLVETIKLVAQDRERFYGDPKFVDVPLPHLLSATHAAELRNQIDPKRANTFTDPFANDNGLVTAGESGRLYNDTTYVSVVDQWGNAFSATPSDGVMHLSPVVPGTGMAVSPRGVQSRLNPAHPAALGPGRRPRLTPNPALARHRDGTVMPFGTPGGDLQTQAMLQFLLNHTVFGMNPQQAIEAPRVYSYDFPDSFAPHRREPRVVRVEDPFPASVADELTQRGHVVKPWPVTEWPLTSVTATSSQFAEGRITAAADFRRHAYALGR</sequence>